<keyword evidence="3" id="KW-1185">Reference proteome</keyword>
<dbReference type="GO" id="GO:0016757">
    <property type="term" value="F:glycosyltransferase activity"/>
    <property type="evidence" value="ECO:0007669"/>
    <property type="project" value="InterPro"/>
</dbReference>
<evidence type="ECO:0000313" key="3">
    <source>
        <dbReference type="Proteomes" id="UP001139035"/>
    </source>
</evidence>
<evidence type="ECO:0000259" key="1">
    <source>
        <dbReference type="Pfam" id="PF00534"/>
    </source>
</evidence>
<protein>
    <submittedName>
        <fullName evidence="2">Glycosyltransferase family 4 protein</fullName>
    </submittedName>
</protein>
<feature type="domain" description="Glycosyl transferase family 1" evidence="1">
    <location>
        <begin position="196"/>
        <end position="346"/>
    </location>
</feature>
<dbReference type="PANTHER" id="PTHR12526">
    <property type="entry name" value="GLYCOSYLTRANSFERASE"/>
    <property type="match status" value="1"/>
</dbReference>
<dbReference type="Proteomes" id="UP001139035">
    <property type="component" value="Unassembled WGS sequence"/>
</dbReference>
<proteinExistence type="predicted"/>
<dbReference type="SUPFAM" id="SSF53756">
    <property type="entry name" value="UDP-Glycosyltransferase/glycogen phosphorylase"/>
    <property type="match status" value="1"/>
</dbReference>
<dbReference type="Gene3D" id="3.40.50.2000">
    <property type="entry name" value="Glycogen Phosphorylase B"/>
    <property type="match status" value="2"/>
</dbReference>
<dbReference type="InterPro" id="IPR001296">
    <property type="entry name" value="Glyco_trans_1"/>
</dbReference>
<accession>A0A9X1P3S3</accession>
<name>A0A9X1P3S3_9HYPH</name>
<dbReference type="CDD" id="cd03801">
    <property type="entry name" value="GT4_PimA-like"/>
    <property type="match status" value="1"/>
</dbReference>
<evidence type="ECO:0000313" key="2">
    <source>
        <dbReference type="EMBL" id="MCE7030847.1"/>
    </source>
</evidence>
<dbReference type="EMBL" id="JAJUWU010000031">
    <property type="protein sequence ID" value="MCE7030847.1"/>
    <property type="molecule type" value="Genomic_DNA"/>
</dbReference>
<gene>
    <name evidence="2" type="ORF">LZD57_22915</name>
</gene>
<dbReference type="Pfam" id="PF00534">
    <property type="entry name" value="Glycos_transf_1"/>
    <property type="match status" value="1"/>
</dbReference>
<comment type="caution">
    <text evidence="2">The sequence shown here is derived from an EMBL/GenBank/DDBJ whole genome shotgun (WGS) entry which is preliminary data.</text>
</comment>
<dbReference type="RefSeq" id="WP_233721918.1">
    <property type="nucleotide sequence ID" value="NZ_JAJUWU010000031.1"/>
</dbReference>
<reference evidence="2" key="1">
    <citation type="submission" date="2022-01" db="EMBL/GenBank/DDBJ databases">
        <title>Jiella avicenniae sp. nov., a novel endophytic bacterium isolated from bark of Avicennia marina.</title>
        <authorList>
            <person name="Tuo L."/>
        </authorList>
    </citation>
    <scope>NUCLEOTIDE SEQUENCE</scope>
    <source>
        <strain evidence="2">CBK1P-4</strain>
    </source>
</reference>
<organism evidence="2 3">
    <name type="scientific">Jiella avicenniae</name>
    <dbReference type="NCBI Taxonomy" id="2907202"/>
    <lineage>
        <taxon>Bacteria</taxon>
        <taxon>Pseudomonadati</taxon>
        <taxon>Pseudomonadota</taxon>
        <taxon>Alphaproteobacteria</taxon>
        <taxon>Hyphomicrobiales</taxon>
        <taxon>Aurantimonadaceae</taxon>
        <taxon>Jiella</taxon>
    </lineage>
</organism>
<sequence>MNSLAILWDNFGPMHDDRVRAVARRMQNGARVVGVEIFGSSETYEWESGPVEGFDKRTLFPGGSFSGVSVPRTAAEIIRECRKLGAEHVFFCHYERPAVLLAASILRLSGCRVYTMSCSKFDDYERSVGREWLKRIFFLPYHGAISSGLRARDYMRLMGIPKERIATEYNTLSIDRIRRLSGKLPAPDGLPFADRHFTIVARFVPKKNLAMALEGYALYRREAENPRPLHLCGSGPLEEALREQVQSLGLTDHVVFRGFLQTDGIAQVLGDTLTLLLPSVEEQFGNVVIEAQAMGLPVILSDNCGARDNLVRSGVNGFVIEPDSPQGLAFFMRLLDRDESLWRRMSLAASASAERGDAARFAEAVQQLIEVR</sequence>
<dbReference type="AlphaFoldDB" id="A0A9X1P3S3"/>